<dbReference type="EMBL" id="CAXAMM010019335">
    <property type="protein sequence ID" value="CAK9045418.1"/>
    <property type="molecule type" value="Genomic_DNA"/>
</dbReference>
<gene>
    <name evidence="1" type="ORF">SCF082_LOCUS25661</name>
    <name evidence="2" type="ORF">SCF082_LOCUS25830</name>
</gene>
<comment type="caution">
    <text evidence="2">The sequence shown here is derived from an EMBL/GenBank/DDBJ whole genome shotgun (WGS) entry which is preliminary data.</text>
</comment>
<proteinExistence type="predicted"/>
<keyword evidence="3" id="KW-1185">Reference proteome</keyword>
<evidence type="ECO:0000313" key="1">
    <source>
        <dbReference type="EMBL" id="CAK9045418.1"/>
    </source>
</evidence>
<accession>A0ABP0M4P0</accession>
<protein>
    <submittedName>
        <fullName evidence="2">Uncharacterized protein</fullName>
    </submittedName>
</protein>
<reference evidence="2 3" key="1">
    <citation type="submission" date="2024-02" db="EMBL/GenBank/DDBJ databases">
        <authorList>
            <person name="Chen Y."/>
            <person name="Shah S."/>
            <person name="Dougan E. K."/>
            <person name="Thang M."/>
            <person name="Chan C."/>
        </authorList>
    </citation>
    <scope>NUCLEOTIDE SEQUENCE [LARGE SCALE GENOMIC DNA]</scope>
</reference>
<evidence type="ECO:0000313" key="3">
    <source>
        <dbReference type="Proteomes" id="UP001642464"/>
    </source>
</evidence>
<dbReference type="EMBL" id="CAXAMM010019446">
    <property type="protein sequence ID" value="CAK9045724.1"/>
    <property type="molecule type" value="Genomic_DNA"/>
</dbReference>
<organism evidence="2 3">
    <name type="scientific">Durusdinium trenchii</name>
    <dbReference type="NCBI Taxonomy" id="1381693"/>
    <lineage>
        <taxon>Eukaryota</taxon>
        <taxon>Sar</taxon>
        <taxon>Alveolata</taxon>
        <taxon>Dinophyceae</taxon>
        <taxon>Suessiales</taxon>
        <taxon>Symbiodiniaceae</taxon>
        <taxon>Durusdinium</taxon>
    </lineage>
</organism>
<name>A0ABP0M4P0_9DINO</name>
<dbReference type="Proteomes" id="UP001642464">
    <property type="component" value="Unassembled WGS sequence"/>
</dbReference>
<evidence type="ECO:0000313" key="2">
    <source>
        <dbReference type="EMBL" id="CAK9045724.1"/>
    </source>
</evidence>
<sequence>MRLRRLCAVKKSGKCAVDESVRSDYAAAGEKREWLEIALLEAIKMHGTGREVYSRVKEKEVHGKWMTEERMKTSGEYSLPSIRSIISYCQRFPSALVRQWKYDPSVPEFFVEDETTTCLRLSDITNEMATTDMGVLT</sequence>